<reference evidence="2 3" key="1">
    <citation type="journal article" date="2021" name="Sci. Rep.">
        <title>Chromosome anchoring in Senegalese sole (Solea senegalensis) reveals sex-associated markers and genome rearrangements in flatfish.</title>
        <authorList>
            <person name="Guerrero-Cozar I."/>
            <person name="Gomez-Garrido J."/>
            <person name="Berbel C."/>
            <person name="Martinez-Blanch J.F."/>
            <person name="Alioto T."/>
            <person name="Claros M.G."/>
            <person name="Gagnaire P.A."/>
            <person name="Manchado M."/>
        </authorList>
    </citation>
    <scope>NUCLEOTIDE SEQUENCE [LARGE SCALE GENOMIC DNA]</scope>
    <source>
        <strain evidence="2">Sse05_10M</strain>
    </source>
</reference>
<name>A0AAV6RBM6_SOLSE</name>
<feature type="compositionally biased region" description="Pro residues" evidence="1">
    <location>
        <begin position="188"/>
        <end position="204"/>
    </location>
</feature>
<organism evidence="2 3">
    <name type="scientific">Solea senegalensis</name>
    <name type="common">Senegalese sole</name>
    <dbReference type="NCBI Taxonomy" id="28829"/>
    <lineage>
        <taxon>Eukaryota</taxon>
        <taxon>Metazoa</taxon>
        <taxon>Chordata</taxon>
        <taxon>Craniata</taxon>
        <taxon>Vertebrata</taxon>
        <taxon>Euteleostomi</taxon>
        <taxon>Actinopterygii</taxon>
        <taxon>Neopterygii</taxon>
        <taxon>Teleostei</taxon>
        <taxon>Neoteleostei</taxon>
        <taxon>Acanthomorphata</taxon>
        <taxon>Carangaria</taxon>
        <taxon>Pleuronectiformes</taxon>
        <taxon>Pleuronectoidei</taxon>
        <taxon>Soleidae</taxon>
        <taxon>Solea</taxon>
    </lineage>
</organism>
<feature type="compositionally biased region" description="Polar residues" evidence="1">
    <location>
        <begin position="36"/>
        <end position="49"/>
    </location>
</feature>
<evidence type="ECO:0000256" key="1">
    <source>
        <dbReference type="SAM" id="MobiDB-lite"/>
    </source>
</evidence>
<protein>
    <submittedName>
        <fullName evidence="2">Uncharacterized protein</fullName>
    </submittedName>
</protein>
<evidence type="ECO:0000313" key="3">
    <source>
        <dbReference type="Proteomes" id="UP000693946"/>
    </source>
</evidence>
<feature type="region of interest" description="Disordered" evidence="1">
    <location>
        <begin position="176"/>
        <end position="204"/>
    </location>
</feature>
<feature type="region of interest" description="Disordered" evidence="1">
    <location>
        <begin position="1"/>
        <end position="87"/>
    </location>
</feature>
<comment type="caution">
    <text evidence="2">The sequence shown here is derived from an EMBL/GenBank/DDBJ whole genome shotgun (WGS) entry which is preliminary data.</text>
</comment>
<dbReference type="Proteomes" id="UP000693946">
    <property type="component" value="Linkage Group LG2"/>
</dbReference>
<gene>
    <name evidence="2" type="ORF">JOB18_027757</name>
</gene>
<dbReference type="AlphaFoldDB" id="A0AAV6RBM6"/>
<evidence type="ECO:0000313" key="2">
    <source>
        <dbReference type="EMBL" id="KAG7502866.1"/>
    </source>
</evidence>
<keyword evidence="3" id="KW-1185">Reference proteome</keyword>
<sequence>MLGDPGRKGTRAPSALSYGLDSGKSTGEESDRRKSSATLSSDRLTNMTELTLMPLARALTHPPSPSALTPRAPPPPPTLSSPSPTLSQVLLRCPSKRRNGGSRFPPRNQTPLMNREDDICEESNNYINVCVLLAERWNHYAARCCRGPGVYTFSLSVLLCCWAEGVQVIASSCTAGETSPKGAVRRFPSPPLPPRSSTPPPPHP</sequence>
<proteinExistence type="predicted"/>
<accession>A0AAV6RBM6</accession>
<dbReference type="EMBL" id="JAGKHQ010000012">
    <property type="protein sequence ID" value="KAG7502866.1"/>
    <property type="molecule type" value="Genomic_DNA"/>
</dbReference>